<proteinExistence type="predicted"/>
<dbReference type="Proteomes" id="UP000275530">
    <property type="component" value="Unassembled WGS sequence"/>
</dbReference>
<keyword evidence="2" id="KW-1185">Reference proteome</keyword>
<gene>
    <name evidence="1" type="ORF">D3242_24695</name>
</gene>
<organism evidence="1 2">
    <name type="scientific">Mesorhizobium jarvisii</name>
    <dbReference type="NCBI Taxonomy" id="1777867"/>
    <lineage>
        <taxon>Bacteria</taxon>
        <taxon>Pseudomonadati</taxon>
        <taxon>Pseudomonadota</taxon>
        <taxon>Alphaproteobacteria</taxon>
        <taxon>Hyphomicrobiales</taxon>
        <taxon>Phyllobacteriaceae</taxon>
        <taxon>Mesorhizobium</taxon>
    </lineage>
</organism>
<evidence type="ECO:0000313" key="1">
    <source>
        <dbReference type="EMBL" id="RJT30575.1"/>
    </source>
</evidence>
<dbReference type="RefSeq" id="WP_064985586.1">
    <property type="nucleotide sequence ID" value="NZ_CP033507.1"/>
</dbReference>
<accession>A0A6M7TIE3</accession>
<sequence>MPVPELMLQRRKEILLLKPAKRFRQCRRLTPAILKATNCQAIGLWPPLATRRVMEPGFSWGTYNAQTLALWKGLRFRLALRMRNRKTRRGPPVRPGKRRLHSHSRPGLHKRKRKS</sequence>
<evidence type="ECO:0000313" key="2">
    <source>
        <dbReference type="Proteomes" id="UP000275530"/>
    </source>
</evidence>
<comment type="caution">
    <text evidence="1">The sequence shown here is derived from an EMBL/GenBank/DDBJ whole genome shotgun (WGS) entry which is preliminary data.</text>
</comment>
<dbReference type="AlphaFoldDB" id="A0A6M7TIE3"/>
<protein>
    <submittedName>
        <fullName evidence="1">Uncharacterized protein</fullName>
    </submittedName>
</protein>
<name>A0A6M7TIE3_9HYPH</name>
<reference evidence="1 2" key="1">
    <citation type="submission" date="2018-09" db="EMBL/GenBank/DDBJ databases">
        <title>Mesorhizobium carmichaelinearum sp. nov. isolated from Carmichaelinea spp. root nodules in New Zealand.</title>
        <authorList>
            <person name="De Meyer S.E."/>
        </authorList>
    </citation>
    <scope>NUCLEOTIDE SEQUENCE [LARGE SCALE GENOMIC DNA]</scope>
    <source>
        <strain evidence="1 2">LMG 28313</strain>
    </source>
</reference>
<dbReference type="EMBL" id="QZXA01000010">
    <property type="protein sequence ID" value="RJT30575.1"/>
    <property type="molecule type" value="Genomic_DNA"/>
</dbReference>